<evidence type="ECO:0000313" key="1">
    <source>
        <dbReference type="EMBL" id="GIY75943.1"/>
    </source>
</evidence>
<gene>
    <name evidence="1" type="ORF">CDAR_237071</name>
</gene>
<keyword evidence="2" id="KW-1185">Reference proteome</keyword>
<name>A0AAV4W117_9ARAC</name>
<accession>A0AAV4W117</accession>
<evidence type="ECO:0000313" key="2">
    <source>
        <dbReference type="Proteomes" id="UP001054837"/>
    </source>
</evidence>
<comment type="caution">
    <text evidence="1">The sequence shown here is derived from an EMBL/GenBank/DDBJ whole genome shotgun (WGS) entry which is preliminary data.</text>
</comment>
<protein>
    <submittedName>
        <fullName evidence="1">Uncharacterized protein</fullName>
    </submittedName>
</protein>
<dbReference type="Proteomes" id="UP001054837">
    <property type="component" value="Unassembled WGS sequence"/>
</dbReference>
<sequence length="92" mass="10593">MNSSQKEMLMSCEDDVIYLDFTHGVNSYLFDSATVLVLDDKVEGFPVAFIVSHRHYRAAFKAIKKEATVNSYIMTGHTEFFCNAWKNGFRRT</sequence>
<reference evidence="1 2" key="1">
    <citation type="submission" date="2021-06" db="EMBL/GenBank/DDBJ databases">
        <title>Caerostris darwini draft genome.</title>
        <authorList>
            <person name="Kono N."/>
            <person name="Arakawa K."/>
        </authorList>
    </citation>
    <scope>NUCLEOTIDE SEQUENCE [LARGE SCALE GENOMIC DNA]</scope>
</reference>
<proteinExistence type="predicted"/>
<dbReference type="AlphaFoldDB" id="A0AAV4W117"/>
<organism evidence="1 2">
    <name type="scientific">Caerostris darwini</name>
    <dbReference type="NCBI Taxonomy" id="1538125"/>
    <lineage>
        <taxon>Eukaryota</taxon>
        <taxon>Metazoa</taxon>
        <taxon>Ecdysozoa</taxon>
        <taxon>Arthropoda</taxon>
        <taxon>Chelicerata</taxon>
        <taxon>Arachnida</taxon>
        <taxon>Araneae</taxon>
        <taxon>Araneomorphae</taxon>
        <taxon>Entelegynae</taxon>
        <taxon>Araneoidea</taxon>
        <taxon>Araneidae</taxon>
        <taxon>Caerostris</taxon>
    </lineage>
</organism>
<dbReference type="EMBL" id="BPLQ01013935">
    <property type="protein sequence ID" value="GIY75943.1"/>
    <property type="molecule type" value="Genomic_DNA"/>
</dbReference>